<reference evidence="1" key="1">
    <citation type="journal article" date="2021" name="Proc. Natl. Acad. Sci. U.S.A.">
        <title>A Catalog of Tens of Thousands of Viruses from Human Metagenomes Reveals Hidden Associations with Chronic Diseases.</title>
        <authorList>
            <person name="Tisza M.J."/>
            <person name="Buck C.B."/>
        </authorList>
    </citation>
    <scope>NUCLEOTIDE SEQUENCE</scope>
    <source>
        <strain evidence="1">Ctbwh6</strain>
    </source>
</reference>
<sequence length="76" mass="8353">MCHKTPCDSRCPNAPDPVAVYTCKYCGEDIVEGDEYVEIDSDYYHDECFMDCAAGILLEQFGAVKGVAEVDDGYDG</sequence>
<dbReference type="Gene3D" id="2.10.110.10">
    <property type="entry name" value="Cysteine Rich Protein"/>
    <property type="match status" value="1"/>
</dbReference>
<organism evidence="1">
    <name type="scientific">Myoviridae sp. ctbwh6</name>
    <dbReference type="NCBI Taxonomy" id="2827611"/>
    <lineage>
        <taxon>Viruses</taxon>
        <taxon>Duplodnaviria</taxon>
        <taxon>Heunggongvirae</taxon>
        <taxon>Uroviricota</taxon>
        <taxon>Caudoviricetes</taxon>
    </lineage>
</organism>
<accession>A0A8S5LHN0</accession>
<protein>
    <submittedName>
        <fullName evidence="1">Uncharacterized protein</fullName>
    </submittedName>
</protein>
<dbReference type="EMBL" id="BK015852">
    <property type="protein sequence ID" value="DAD69605.1"/>
    <property type="molecule type" value="Genomic_DNA"/>
</dbReference>
<proteinExistence type="predicted"/>
<evidence type="ECO:0000313" key="1">
    <source>
        <dbReference type="EMBL" id="DAD69605.1"/>
    </source>
</evidence>
<name>A0A8S5LHN0_9CAUD</name>